<name>A0AAV4N9A4_CAEEX</name>
<comment type="caution">
    <text evidence="1">The sequence shown here is derived from an EMBL/GenBank/DDBJ whole genome shotgun (WGS) entry which is preliminary data.</text>
</comment>
<gene>
    <name evidence="1" type="ORF">CEXT_396621</name>
</gene>
<keyword evidence="2" id="KW-1185">Reference proteome</keyword>
<proteinExistence type="predicted"/>
<evidence type="ECO:0000313" key="2">
    <source>
        <dbReference type="Proteomes" id="UP001054945"/>
    </source>
</evidence>
<dbReference type="EMBL" id="BPLR01020568">
    <property type="protein sequence ID" value="GIX80067.1"/>
    <property type="molecule type" value="Genomic_DNA"/>
</dbReference>
<reference evidence="1 2" key="1">
    <citation type="submission" date="2021-06" db="EMBL/GenBank/DDBJ databases">
        <title>Caerostris extrusa draft genome.</title>
        <authorList>
            <person name="Kono N."/>
            <person name="Arakawa K."/>
        </authorList>
    </citation>
    <scope>NUCLEOTIDE SEQUENCE [LARGE SCALE GENOMIC DNA]</scope>
</reference>
<accession>A0AAV4N9A4</accession>
<dbReference type="Proteomes" id="UP001054945">
    <property type="component" value="Unassembled WGS sequence"/>
</dbReference>
<organism evidence="1 2">
    <name type="scientific">Caerostris extrusa</name>
    <name type="common">Bark spider</name>
    <name type="synonym">Caerostris bankana</name>
    <dbReference type="NCBI Taxonomy" id="172846"/>
    <lineage>
        <taxon>Eukaryota</taxon>
        <taxon>Metazoa</taxon>
        <taxon>Ecdysozoa</taxon>
        <taxon>Arthropoda</taxon>
        <taxon>Chelicerata</taxon>
        <taxon>Arachnida</taxon>
        <taxon>Araneae</taxon>
        <taxon>Araneomorphae</taxon>
        <taxon>Entelegynae</taxon>
        <taxon>Araneoidea</taxon>
        <taxon>Araneidae</taxon>
        <taxon>Caerostris</taxon>
    </lineage>
</organism>
<dbReference type="AlphaFoldDB" id="A0AAV4N9A4"/>
<evidence type="ECO:0000313" key="1">
    <source>
        <dbReference type="EMBL" id="GIX80067.1"/>
    </source>
</evidence>
<sequence>MIFVVIWTTDNPTKVVTATGEMLSTSIVRSSHGGCICAKQSDITSPPYSRRTTILRHHILLFINHKSNHFISFGLVSLDRLVLFLEKPGLALQIESKRCLIKGA</sequence>
<protein>
    <submittedName>
        <fullName evidence="1">Uncharacterized protein</fullName>
    </submittedName>
</protein>